<keyword evidence="3" id="KW-1185">Reference proteome</keyword>
<dbReference type="EMBL" id="CVRI01000048">
    <property type="protein sequence ID" value="CRK98747.1"/>
    <property type="molecule type" value="Genomic_DNA"/>
</dbReference>
<dbReference type="Proteomes" id="UP000183832">
    <property type="component" value="Unassembled WGS sequence"/>
</dbReference>
<feature type="domain" description="RAP" evidence="1">
    <location>
        <begin position="551"/>
        <end position="609"/>
    </location>
</feature>
<protein>
    <submittedName>
        <fullName evidence="2">CLUMA_CG012075, isoform A</fullName>
    </submittedName>
</protein>
<dbReference type="STRING" id="568069.A0A1J1IEV5"/>
<evidence type="ECO:0000259" key="1">
    <source>
        <dbReference type="PROSITE" id="PS51286"/>
    </source>
</evidence>
<gene>
    <name evidence="2" type="ORF">CLUMA_CG012075</name>
</gene>
<evidence type="ECO:0000313" key="2">
    <source>
        <dbReference type="EMBL" id="CRK98747.1"/>
    </source>
</evidence>
<dbReference type="OrthoDB" id="443524at2759"/>
<dbReference type="InterPro" id="IPR013584">
    <property type="entry name" value="RAP"/>
</dbReference>
<organism evidence="2 3">
    <name type="scientific">Clunio marinus</name>
    <dbReference type="NCBI Taxonomy" id="568069"/>
    <lineage>
        <taxon>Eukaryota</taxon>
        <taxon>Metazoa</taxon>
        <taxon>Ecdysozoa</taxon>
        <taxon>Arthropoda</taxon>
        <taxon>Hexapoda</taxon>
        <taxon>Insecta</taxon>
        <taxon>Pterygota</taxon>
        <taxon>Neoptera</taxon>
        <taxon>Endopterygota</taxon>
        <taxon>Diptera</taxon>
        <taxon>Nematocera</taxon>
        <taxon>Chironomoidea</taxon>
        <taxon>Chironomidae</taxon>
        <taxon>Clunio</taxon>
    </lineage>
</organism>
<dbReference type="PROSITE" id="PS51286">
    <property type="entry name" value="RAP"/>
    <property type="match status" value="1"/>
</dbReference>
<evidence type="ECO:0000313" key="3">
    <source>
        <dbReference type="Proteomes" id="UP000183832"/>
    </source>
</evidence>
<accession>A0A1J1IEV5</accession>
<dbReference type="SMART" id="SM00952">
    <property type="entry name" value="RAP"/>
    <property type="match status" value="1"/>
</dbReference>
<name>A0A1J1IEV5_9DIPT</name>
<dbReference type="InterPro" id="IPR013579">
    <property type="entry name" value="FAST_2"/>
</dbReference>
<reference evidence="2 3" key="1">
    <citation type="submission" date="2015-04" db="EMBL/GenBank/DDBJ databases">
        <authorList>
            <person name="Syromyatnikov M.Y."/>
            <person name="Popov V.N."/>
        </authorList>
    </citation>
    <scope>NUCLEOTIDE SEQUENCE [LARGE SCALE GENOMIC DNA]</scope>
</reference>
<sequence length="622" mass="72162">MLKLGKFNYLIKTITFNRTISNLPFVFSKDVIKYPETSYSATSNESVGPSDSTILRINSMKHPQELLEFMKNVSRRDIEPFQLSNVLNQLMKLQRSGERNIHPSEFKKHAGFQNICKIMKYQASRMETNEVLICLKVLCYFGLPSESLFIQQLLHLLKDNINNLSLSNLVFLNFLLERFDKTPLIEALQIAIPMVFDMNMGLQMDHNNVTELADILYYISTSSVKISRKSMTNIITALTLHGSNIEMNDARSIIWSISALRRFHPGVEKLFENCIHILNEKLFEMSFEEMETTLSKLVERVHRGHFEFYHELFFNNCVQYVIQNDLGYMKASYILKKFNKIAFASCNLLEYIDKQIIDNHSLLSSSNPTGLITLASGFSNANYKTEHWEILKTLLHENPLLHNERVDIPWLRFAVEMFSVGFYSQILFEKIFSTKYLEAVLKREEHFLNHLHLLNLWQAINLLIPDYSGPQPEQRFIDDAMVICSAKDTSAFVDILADIFGGKEFIQTNVMTSYGHCLDYVISFDLNDNPIAMPCKIKNYDSLPKSQVNSTAIFFNGRKRFPLNYPGKFRGNFDLKQRTLQRLNINVVNITLQTLNSLEESEIHDYIEREIRQCLKQETNVS</sequence>
<dbReference type="AlphaFoldDB" id="A0A1J1IEV5"/>
<proteinExistence type="predicted"/>
<dbReference type="Pfam" id="PF08368">
    <property type="entry name" value="FAST_2"/>
    <property type="match status" value="1"/>
</dbReference>